<feature type="transmembrane region" description="Helical" evidence="8">
    <location>
        <begin position="316"/>
        <end position="332"/>
    </location>
</feature>
<sequence length="498" mass="52805">MMDQLPVVIFLIPFVTAICVPMIGYRNRDWCGPIALLATIAMSVAAIVNLYVVLANGESRYAFGGWSISTSLPAFPLGIEWVNDPLASVMLVTLSGLSCICILYGTTDLPRSLGSRVVLYYTLVLILISALAGIVLAGDIFNVFVFLEVVALCAYALIGVSGGKALVAAFRYLILGTLGSSFYLLGVVFFYAATGTLNMGDLAQQLIEKPELMTSKAIIGGSTFLFLGLGIKMALFPLHGWLPGAYARAPSAVTPLLASLMTKIALYAWVRIMFWVLGAGAEIGHVHLLTLLGMLGTIATVAGAIIALAQDNLKRMFAYGGISHIGLILIGVSQENGVGLAGSLFYMINDAVMQASAFIIAGAAISLHDAQNVNELSRLRRSPWLVGSLIILAMSMIGVPPTGGFFGKWQIILSALQAANYVEVAAIIVATVLTMAYFLKIFSGIFGDGHRKAEQQPNESKIGLRICLAVTSAAMVVLGLCADPMSRFFRATATSVGL</sequence>
<comment type="caution">
    <text evidence="10">The sequence shown here is derived from an EMBL/GenBank/DDBJ whole genome shotgun (WGS) entry which is preliminary data.</text>
</comment>
<accession>A0A5C6B1G7</accession>
<evidence type="ECO:0000256" key="1">
    <source>
        <dbReference type="ARBA" id="ARBA00004651"/>
    </source>
</evidence>
<dbReference type="RefSeq" id="WP_146519277.1">
    <property type="nucleotide sequence ID" value="NZ_CP151726.1"/>
</dbReference>
<evidence type="ECO:0000256" key="2">
    <source>
        <dbReference type="ARBA" id="ARBA00005346"/>
    </source>
</evidence>
<name>A0A5C6B1G7_9BACT</name>
<dbReference type="AlphaFoldDB" id="A0A5C6B1G7"/>
<dbReference type="InterPro" id="IPR050586">
    <property type="entry name" value="CPA3_Na-H_Antiporter_D"/>
</dbReference>
<evidence type="ECO:0000313" key="10">
    <source>
        <dbReference type="EMBL" id="TWU06155.1"/>
    </source>
</evidence>
<feature type="transmembrane region" description="Helical" evidence="8">
    <location>
        <begin position="33"/>
        <end position="54"/>
    </location>
</feature>
<evidence type="ECO:0000259" key="9">
    <source>
        <dbReference type="Pfam" id="PF00361"/>
    </source>
</evidence>
<feature type="transmembrane region" description="Helical" evidence="8">
    <location>
        <begin position="256"/>
        <end position="276"/>
    </location>
</feature>
<keyword evidence="6 8" id="KW-0472">Membrane</keyword>
<comment type="subcellular location">
    <subcellularLocation>
        <location evidence="1">Cell membrane</location>
        <topology evidence="1">Multi-pass membrane protein</topology>
    </subcellularLocation>
    <subcellularLocation>
        <location evidence="7">Membrane</location>
        <topology evidence="7">Multi-pass membrane protein</topology>
    </subcellularLocation>
</comment>
<dbReference type="PANTHER" id="PTHR42703">
    <property type="entry name" value="NADH DEHYDROGENASE"/>
    <property type="match status" value="1"/>
</dbReference>
<dbReference type="EMBL" id="SJPN01000002">
    <property type="protein sequence ID" value="TWU06155.1"/>
    <property type="molecule type" value="Genomic_DNA"/>
</dbReference>
<feature type="transmembrane region" description="Helical" evidence="8">
    <location>
        <begin position="85"/>
        <end position="105"/>
    </location>
</feature>
<evidence type="ECO:0000256" key="7">
    <source>
        <dbReference type="RuleBase" id="RU000320"/>
    </source>
</evidence>
<feature type="transmembrane region" description="Helical" evidence="8">
    <location>
        <begin position="143"/>
        <end position="160"/>
    </location>
</feature>
<feature type="transmembrane region" description="Helical" evidence="8">
    <location>
        <begin position="117"/>
        <end position="137"/>
    </location>
</feature>
<evidence type="ECO:0000256" key="5">
    <source>
        <dbReference type="ARBA" id="ARBA00022989"/>
    </source>
</evidence>
<dbReference type="GO" id="GO:0008137">
    <property type="term" value="F:NADH dehydrogenase (ubiquinone) activity"/>
    <property type="evidence" value="ECO:0007669"/>
    <property type="project" value="InterPro"/>
</dbReference>
<evidence type="ECO:0000256" key="8">
    <source>
        <dbReference type="SAM" id="Phobius"/>
    </source>
</evidence>
<dbReference type="Proteomes" id="UP000320176">
    <property type="component" value="Unassembled WGS sequence"/>
</dbReference>
<keyword evidence="3" id="KW-1003">Cell membrane</keyword>
<dbReference type="InterPro" id="IPR001750">
    <property type="entry name" value="ND/Mrp_TM"/>
</dbReference>
<dbReference type="InterPro" id="IPR003918">
    <property type="entry name" value="NADH_UbQ_OxRdtase"/>
</dbReference>
<feature type="transmembrane region" description="Helical" evidence="8">
    <location>
        <begin position="61"/>
        <end position="79"/>
    </location>
</feature>
<keyword evidence="11" id="KW-1185">Reference proteome</keyword>
<dbReference type="OrthoDB" id="9811718at2"/>
<proteinExistence type="inferred from homology"/>
<feature type="transmembrane region" description="Helical" evidence="8">
    <location>
        <begin position="385"/>
        <end position="406"/>
    </location>
</feature>
<gene>
    <name evidence="10" type="primary">mrpD</name>
    <name evidence="10" type="ORF">Pla52n_18750</name>
</gene>
<feature type="transmembrane region" description="Helical" evidence="8">
    <location>
        <begin position="288"/>
        <end position="309"/>
    </location>
</feature>
<dbReference type="GO" id="GO:0042773">
    <property type="term" value="P:ATP synthesis coupled electron transport"/>
    <property type="evidence" value="ECO:0007669"/>
    <property type="project" value="InterPro"/>
</dbReference>
<keyword evidence="4 7" id="KW-0812">Transmembrane</keyword>
<dbReference type="PANTHER" id="PTHR42703:SF1">
    <property type="entry name" value="NA(+)_H(+) ANTIPORTER SUBUNIT D1"/>
    <property type="match status" value="1"/>
</dbReference>
<feature type="domain" description="NADH:quinone oxidoreductase/Mrp antiporter transmembrane" evidence="9">
    <location>
        <begin position="137"/>
        <end position="434"/>
    </location>
</feature>
<feature type="transmembrane region" description="Helical" evidence="8">
    <location>
        <begin position="213"/>
        <end position="235"/>
    </location>
</feature>
<feature type="transmembrane region" description="Helical" evidence="8">
    <location>
        <begin position="344"/>
        <end position="365"/>
    </location>
</feature>
<feature type="transmembrane region" description="Helical" evidence="8">
    <location>
        <begin position="418"/>
        <end position="442"/>
    </location>
</feature>
<evidence type="ECO:0000256" key="3">
    <source>
        <dbReference type="ARBA" id="ARBA00022475"/>
    </source>
</evidence>
<reference evidence="10 11" key="1">
    <citation type="submission" date="2019-02" db="EMBL/GenBank/DDBJ databases">
        <title>Deep-cultivation of Planctomycetes and their phenomic and genomic characterization uncovers novel biology.</title>
        <authorList>
            <person name="Wiegand S."/>
            <person name="Jogler M."/>
            <person name="Boedeker C."/>
            <person name="Pinto D."/>
            <person name="Vollmers J."/>
            <person name="Rivas-Marin E."/>
            <person name="Kohn T."/>
            <person name="Peeters S.H."/>
            <person name="Heuer A."/>
            <person name="Rast P."/>
            <person name="Oberbeckmann S."/>
            <person name="Bunk B."/>
            <person name="Jeske O."/>
            <person name="Meyerdierks A."/>
            <person name="Storesund J.E."/>
            <person name="Kallscheuer N."/>
            <person name="Luecker S."/>
            <person name="Lage O.M."/>
            <person name="Pohl T."/>
            <person name="Merkel B.J."/>
            <person name="Hornburger P."/>
            <person name="Mueller R.-W."/>
            <person name="Bruemmer F."/>
            <person name="Labrenz M."/>
            <person name="Spormann A.M."/>
            <person name="Op Den Camp H."/>
            <person name="Overmann J."/>
            <person name="Amann R."/>
            <person name="Jetten M.S.M."/>
            <person name="Mascher T."/>
            <person name="Medema M.H."/>
            <person name="Devos D.P."/>
            <person name="Kaster A.-K."/>
            <person name="Ovreas L."/>
            <person name="Rohde M."/>
            <person name="Galperin M.Y."/>
            <person name="Jogler C."/>
        </authorList>
    </citation>
    <scope>NUCLEOTIDE SEQUENCE [LARGE SCALE GENOMIC DNA]</scope>
    <source>
        <strain evidence="10 11">Pla52n</strain>
    </source>
</reference>
<comment type="similarity">
    <text evidence="2">Belongs to the CPA3 antiporters (TC 2.A.63) subunit D family.</text>
</comment>
<dbReference type="Pfam" id="PF00361">
    <property type="entry name" value="Proton_antipo_M"/>
    <property type="match status" value="1"/>
</dbReference>
<protein>
    <submittedName>
        <fullName evidence="10">Na(+)/H(+) antiporter subunit D</fullName>
    </submittedName>
</protein>
<evidence type="ECO:0000256" key="4">
    <source>
        <dbReference type="ARBA" id="ARBA00022692"/>
    </source>
</evidence>
<evidence type="ECO:0000313" key="11">
    <source>
        <dbReference type="Proteomes" id="UP000320176"/>
    </source>
</evidence>
<feature type="transmembrane region" description="Helical" evidence="8">
    <location>
        <begin position="172"/>
        <end position="193"/>
    </location>
</feature>
<keyword evidence="5 8" id="KW-1133">Transmembrane helix</keyword>
<evidence type="ECO:0000256" key="6">
    <source>
        <dbReference type="ARBA" id="ARBA00023136"/>
    </source>
</evidence>
<dbReference type="PRINTS" id="PR01437">
    <property type="entry name" value="NUOXDRDTASE4"/>
</dbReference>
<feature type="transmembrane region" description="Helical" evidence="8">
    <location>
        <begin position="462"/>
        <end position="480"/>
    </location>
</feature>
<dbReference type="GO" id="GO:0005886">
    <property type="term" value="C:plasma membrane"/>
    <property type="evidence" value="ECO:0007669"/>
    <property type="project" value="UniProtKB-SubCell"/>
</dbReference>
<organism evidence="10 11">
    <name type="scientific">Stieleria varia</name>
    <dbReference type="NCBI Taxonomy" id="2528005"/>
    <lineage>
        <taxon>Bacteria</taxon>
        <taxon>Pseudomonadati</taxon>
        <taxon>Planctomycetota</taxon>
        <taxon>Planctomycetia</taxon>
        <taxon>Pirellulales</taxon>
        <taxon>Pirellulaceae</taxon>
        <taxon>Stieleria</taxon>
    </lineage>
</organism>